<gene>
    <name evidence="5" type="ORF">AArcSt11_12200</name>
</gene>
<dbReference type="InterPro" id="IPR050090">
    <property type="entry name" value="Tyrosine_recombinase_XerCD"/>
</dbReference>
<evidence type="ECO:0000313" key="6">
    <source>
        <dbReference type="Proteomes" id="UP001202674"/>
    </source>
</evidence>
<accession>A0AAE3FT17</accession>
<dbReference type="Gene3D" id="1.10.443.10">
    <property type="entry name" value="Intergrase catalytic core"/>
    <property type="match status" value="1"/>
</dbReference>
<dbReference type="Proteomes" id="UP001202674">
    <property type="component" value="Unassembled WGS sequence"/>
</dbReference>
<reference evidence="5 6" key="1">
    <citation type="journal article" date="2022" name="Syst. Appl. Microbiol.">
        <title>Natronocalculus amylovorans gen. nov., sp. nov., and Natranaeroarchaeum aerophilus sp. nov., dominant culturable amylolytic natronoarchaea from hypersaline soda lakes in southwestern Siberia.</title>
        <authorList>
            <person name="Sorokin D.Y."/>
            <person name="Elcheninov A.G."/>
            <person name="Khizhniak T.V."/>
            <person name="Koenen M."/>
            <person name="Bale N.J."/>
            <person name="Damste J.S.S."/>
            <person name="Kublanov I.V."/>
        </authorList>
    </citation>
    <scope>NUCLEOTIDE SEQUENCE [LARGE SCALE GENOMIC DNA]</scope>
    <source>
        <strain evidence="5 6">AArc-St1-1</strain>
    </source>
</reference>
<dbReference type="InterPro" id="IPR002104">
    <property type="entry name" value="Integrase_catalytic"/>
</dbReference>
<keyword evidence="6" id="KW-1185">Reference proteome</keyword>
<dbReference type="GO" id="GO:0015074">
    <property type="term" value="P:DNA integration"/>
    <property type="evidence" value="ECO:0007669"/>
    <property type="project" value="UniProtKB-KW"/>
</dbReference>
<dbReference type="AlphaFoldDB" id="A0AAE3FT17"/>
<dbReference type="GO" id="GO:0006310">
    <property type="term" value="P:DNA recombination"/>
    <property type="evidence" value="ECO:0007669"/>
    <property type="project" value="UniProtKB-KW"/>
</dbReference>
<dbReference type="Pfam" id="PF00589">
    <property type="entry name" value="Phage_integrase"/>
    <property type="match status" value="1"/>
</dbReference>
<dbReference type="PANTHER" id="PTHR30349:SF41">
    <property type="entry name" value="INTEGRASE_RECOMBINASE PROTEIN MJ0367-RELATED"/>
    <property type="match status" value="1"/>
</dbReference>
<proteinExistence type="predicted"/>
<sequence>MSNVSGRIYELETELNFPRGENWLRDLQSRRSDGNIKRKRIALEQFDQFLIDYMGVADEDVIKNFETWLDGLYPYLNTPENCGHEVLRKFSQWLETDAGLAHSTIQGRFYDVRTYLNRYHIDTRKYDTDGIGYIDANNKKFEDDYLLQWLDAGSEARKQLHRNDVNWIKLELIEKLIDGAKNFKNEMVIRCLWNFGCRPHELANAKLINHEPENRLVRIRTRKIDDPDHELYLRPVYYSRSMRTHMREWLDKGGRDAYSHASESDNLIVGYNTPSIQARQVNKIVKLAAENAGIQEDGIQRADDTVNNRITAKTLRHSFAVHSVRGVERTGTPPMDIERLRRVMGHESLESTKYYLRFRDIELRDAFDRCHPDYTYDPTE</sequence>
<dbReference type="GO" id="GO:0003677">
    <property type="term" value="F:DNA binding"/>
    <property type="evidence" value="ECO:0007669"/>
    <property type="project" value="UniProtKB-KW"/>
</dbReference>
<evidence type="ECO:0000259" key="4">
    <source>
        <dbReference type="PROSITE" id="PS51898"/>
    </source>
</evidence>
<dbReference type="RefSeq" id="WP_250597425.1">
    <property type="nucleotide sequence ID" value="NZ_JAKRVY010000007.1"/>
</dbReference>
<evidence type="ECO:0000256" key="1">
    <source>
        <dbReference type="ARBA" id="ARBA00022908"/>
    </source>
</evidence>
<dbReference type="PROSITE" id="PS51898">
    <property type="entry name" value="TYR_RECOMBINASE"/>
    <property type="match status" value="1"/>
</dbReference>
<dbReference type="SUPFAM" id="SSF56349">
    <property type="entry name" value="DNA breaking-rejoining enzymes"/>
    <property type="match status" value="1"/>
</dbReference>
<keyword evidence="2" id="KW-0238">DNA-binding</keyword>
<comment type="caution">
    <text evidence="5">The sequence shown here is derived from an EMBL/GenBank/DDBJ whole genome shotgun (WGS) entry which is preliminary data.</text>
</comment>
<evidence type="ECO:0000313" key="5">
    <source>
        <dbReference type="EMBL" id="MCL9814413.1"/>
    </source>
</evidence>
<dbReference type="PANTHER" id="PTHR30349">
    <property type="entry name" value="PHAGE INTEGRASE-RELATED"/>
    <property type="match status" value="1"/>
</dbReference>
<evidence type="ECO:0000256" key="2">
    <source>
        <dbReference type="ARBA" id="ARBA00023125"/>
    </source>
</evidence>
<evidence type="ECO:0000256" key="3">
    <source>
        <dbReference type="ARBA" id="ARBA00023172"/>
    </source>
</evidence>
<dbReference type="InterPro" id="IPR011010">
    <property type="entry name" value="DNA_brk_join_enz"/>
</dbReference>
<keyword evidence="3" id="KW-0233">DNA recombination</keyword>
<dbReference type="CDD" id="cd00397">
    <property type="entry name" value="DNA_BRE_C"/>
    <property type="match status" value="1"/>
</dbReference>
<dbReference type="EMBL" id="JAKRVY010000007">
    <property type="protein sequence ID" value="MCL9814413.1"/>
    <property type="molecule type" value="Genomic_DNA"/>
</dbReference>
<name>A0AAE3FT17_9EURY</name>
<protein>
    <submittedName>
        <fullName evidence="5">Site-specific integrase</fullName>
    </submittedName>
</protein>
<keyword evidence="1" id="KW-0229">DNA integration</keyword>
<feature type="domain" description="Tyr recombinase" evidence="4">
    <location>
        <begin position="163"/>
        <end position="368"/>
    </location>
</feature>
<dbReference type="InterPro" id="IPR013762">
    <property type="entry name" value="Integrase-like_cat_sf"/>
</dbReference>
<organism evidence="5 6">
    <name type="scientific">Natranaeroarchaeum aerophilus</name>
    <dbReference type="NCBI Taxonomy" id="2917711"/>
    <lineage>
        <taxon>Archaea</taxon>
        <taxon>Methanobacteriati</taxon>
        <taxon>Methanobacteriota</taxon>
        <taxon>Stenosarchaea group</taxon>
        <taxon>Halobacteria</taxon>
        <taxon>Halobacteriales</taxon>
        <taxon>Natronoarchaeaceae</taxon>
        <taxon>Natranaeroarchaeum</taxon>
    </lineage>
</organism>